<proteinExistence type="inferred from homology"/>
<dbReference type="SMART" id="SM00833">
    <property type="entry name" value="CobW_C"/>
    <property type="match status" value="1"/>
</dbReference>
<keyword evidence="2" id="KW-0378">Hydrolase</keyword>
<dbReference type="PANTHER" id="PTHR43603">
    <property type="entry name" value="COBW DOMAIN-CONTAINING PROTEIN DDB_G0274527"/>
    <property type="match status" value="1"/>
</dbReference>
<dbReference type="Pfam" id="PF08856">
    <property type="entry name" value="DUF1826"/>
    <property type="match status" value="1"/>
</dbReference>
<dbReference type="Pfam" id="PF02492">
    <property type="entry name" value="cobW"/>
    <property type="match status" value="1"/>
</dbReference>
<dbReference type="InterPro" id="IPR014955">
    <property type="entry name" value="DUF1826"/>
</dbReference>
<dbReference type="InterPro" id="IPR051927">
    <property type="entry name" value="Zn_Chap_cDPG_Synth"/>
</dbReference>
<sequence length="723" mass="78462">MTASGSVLTLTASELLQCPLPEAFEKFPSDSGRNGCIVREFAQGAAEGDLLVGWAASLCSLGEKAADELRYWEGHQAQAGEAFGAQLRRQLREDFGHLREALVGEEGVDAAEAGRLTDAGPQERLVSFVERAMQLYDAACGGSGGGGERPFWSVKLDVNAPSACIKFHDDFVNLRLVATLVGEGTVLAPDHAVDWALYDQGPPAEMSGEGEGGDANTEQCRAWNKSAVSEDIPTRAGDAVLMKGGASSATRPLLHRAPYSADVGSAASRRFLITVERLSAEDRDEFVGMFGEPTEVEPAGRGKSSGDLSEKLPVTVLSGFLGAGKTTLLTHILNNREGLRVAVLVNDMASVNIDSKLLQDGVKLEESKDKLVELSNGCICCTLRDDLIKSVRALSLERRFDHLLIESTGISEPMPVAATWAATDDQGLALLGSVARLDTLVTVVDCKNFLNDYGSGDKFVDREELGAEESDKRTIVDLLVDQVEFANVLVLNKTDLVSASELGRLRGILRKLNPGAQIVESRYSAVSPKLVLNTNLFDMESASMTPGWIKELQGGHTPESDEYGISSFVYRAERPFHPRRLNRMLKDGGFPGVLRSKGFVWSAGDHDTAVEWSHAGLAMSLKAGPQWLKASPTPPSEWPEEAAQWREKLYGDRRQELAFIGADMREAEIRSELDQILLSDKEFALGPKFWARWPGLVTVRRGSFKKGMRGVKRKAPETKGEAA</sequence>
<name>A0ABN9Y3N3_9DINO</name>
<evidence type="ECO:0000256" key="2">
    <source>
        <dbReference type="ARBA" id="ARBA00022801"/>
    </source>
</evidence>
<protein>
    <recommendedName>
        <fullName evidence="6">CobW C-terminal domain-containing protein</fullName>
    </recommendedName>
</protein>
<keyword evidence="8" id="KW-1185">Reference proteome</keyword>
<dbReference type="InterPro" id="IPR036627">
    <property type="entry name" value="CobW-likC_sf"/>
</dbReference>
<keyword evidence="1" id="KW-0547">Nucleotide-binding</keyword>
<evidence type="ECO:0000256" key="1">
    <source>
        <dbReference type="ARBA" id="ARBA00022741"/>
    </source>
</evidence>
<reference evidence="7" key="1">
    <citation type="submission" date="2023-10" db="EMBL/GenBank/DDBJ databases">
        <authorList>
            <person name="Chen Y."/>
            <person name="Shah S."/>
            <person name="Dougan E. K."/>
            <person name="Thang M."/>
            <person name="Chan C."/>
        </authorList>
    </citation>
    <scope>NUCLEOTIDE SEQUENCE [LARGE SCALE GENOMIC DNA]</scope>
</reference>
<evidence type="ECO:0000313" key="7">
    <source>
        <dbReference type="EMBL" id="CAK0905335.1"/>
    </source>
</evidence>
<dbReference type="Proteomes" id="UP001189429">
    <property type="component" value="Unassembled WGS sequence"/>
</dbReference>
<evidence type="ECO:0000256" key="3">
    <source>
        <dbReference type="ARBA" id="ARBA00023186"/>
    </source>
</evidence>
<comment type="similarity">
    <text evidence="4">Belongs to the SIMIBI class G3E GTPase family. ZNG1 subfamily.</text>
</comment>
<dbReference type="InterPro" id="IPR027417">
    <property type="entry name" value="P-loop_NTPase"/>
</dbReference>
<evidence type="ECO:0000259" key="6">
    <source>
        <dbReference type="SMART" id="SM00833"/>
    </source>
</evidence>
<feature type="domain" description="CobW C-terminal" evidence="6">
    <location>
        <begin position="565"/>
        <end position="677"/>
    </location>
</feature>
<dbReference type="Gene3D" id="3.30.1220.10">
    <property type="entry name" value="CobW-like, C-terminal domain"/>
    <property type="match status" value="1"/>
</dbReference>
<accession>A0ABN9Y3N3</accession>
<gene>
    <name evidence="7" type="ORF">PCOR1329_LOCUS81074</name>
</gene>
<dbReference type="CDD" id="cd03112">
    <property type="entry name" value="CobW-like"/>
    <property type="match status" value="1"/>
</dbReference>
<comment type="caution">
    <text evidence="7">The sequence shown here is derived from an EMBL/GenBank/DDBJ whole genome shotgun (WGS) entry which is preliminary data.</text>
</comment>
<keyword evidence="3" id="KW-0143">Chaperone</keyword>
<dbReference type="InterPro" id="IPR003495">
    <property type="entry name" value="CobW/HypB/UreG_nucleotide-bd"/>
</dbReference>
<evidence type="ECO:0000256" key="5">
    <source>
        <dbReference type="ARBA" id="ARBA00049117"/>
    </source>
</evidence>
<dbReference type="Gene3D" id="3.40.50.300">
    <property type="entry name" value="P-loop containing nucleotide triphosphate hydrolases"/>
    <property type="match status" value="1"/>
</dbReference>
<evidence type="ECO:0000256" key="4">
    <source>
        <dbReference type="ARBA" id="ARBA00034320"/>
    </source>
</evidence>
<dbReference type="PANTHER" id="PTHR43603:SF1">
    <property type="entry name" value="ZINC-REGULATED GTPASE METALLOPROTEIN ACTIVATOR 1"/>
    <property type="match status" value="1"/>
</dbReference>
<evidence type="ECO:0000313" key="8">
    <source>
        <dbReference type="Proteomes" id="UP001189429"/>
    </source>
</evidence>
<dbReference type="SUPFAM" id="SSF52540">
    <property type="entry name" value="P-loop containing nucleoside triphosphate hydrolases"/>
    <property type="match status" value="1"/>
</dbReference>
<dbReference type="InterPro" id="IPR011629">
    <property type="entry name" value="CobW-like_C"/>
</dbReference>
<comment type="catalytic activity">
    <reaction evidence="5">
        <text>GTP + H2O = GDP + phosphate + H(+)</text>
        <dbReference type="Rhea" id="RHEA:19669"/>
        <dbReference type="ChEBI" id="CHEBI:15377"/>
        <dbReference type="ChEBI" id="CHEBI:15378"/>
        <dbReference type="ChEBI" id="CHEBI:37565"/>
        <dbReference type="ChEBI" id="CHEBI:43474"/>
        <dbReference type="ChEBI" id="CHEBI:58189"/>
    </reaction>
    <physiologicalReaction direction="left-to-right" evidence="5">
        <dbReference type="Rhea" id="RHEA:19670"/>
    </physiologicalReaction>
</comment>
<dbReference type="Pfam" id="PF07683">
    <property type="entry name" value="CobW_C"/>
    <property type="match status" value="1"/>
</dbReference>
<dbReference type="EMBL" id="CAUYUJ010021542">
    <property type="protein sequence ID" value="CAK0905335.1"/>
    <property type="molecule type" value="Genomic_DNA"/>
</dbReference>
<organism evidence="7 8">
    <name type="scientific">Prorocentrum cordatum</name>
    <dbReference type="NCBI Taxonomy" id="2364126"/>
    <lineage>
        <taxon>Eukaryota</taxon>
        <taxon>Sar</taxon>
        <taxon>Alveolata</taxon>
        <taxon>Dinophyceae</taxon>
        <taxon>Prorocentrales</taxon>
        <taxon>Prorocentraceae</taxon>
        <taxon>Prorocentrum</taxon>
    </lineage>
</organism>